<dbReference type="AlphaFoldDB" id="A0A1M5UT30"/>
<feature type="transmembrane region" description="Helical" evidence="1">
    <location>
        <begin position="38"/>
        <end position="57"/>
    </location>
</feature>
<evidence type="ECO:0000313" key="2">
    <source>
        <dbReference type="EMBL" id="SHH66192.1"/>
    </source>
</evidence>
<feature type="transmembrane region" description="Helical" evidence="1">
    <location>
        <begin position="102"/>
        <end position="124"/>
    </location>
</feature>
<evidence type="ECO:0000256" key="1">
    <source>
        <dbReference type="SAM" id="Phobius"/>
    </source>
</evidence>
<evidence type="ECO:0000313" key="3">
    <source>
        <dbReference type="Proteomes" id="UP000184241"/>
    </source>
</evidence>
<accession>A0A1M5UT30</accession>
<proteinExistence type="predicted"/>
<dbReference type="RefSeq" id="WP_073016613.1">
    <property type="nucleotide sequence ID" value="NZ_FQXU01000003.1"/>
</dbReference>
<keyword evidence="1" id="KW-0812">Transmembrane</keyword>
<dbReference type="Proteomes" id="UP000184241">
    <property type="component" value="Unassembled WGS sequence"/>
</dbReference>
<gene>
    <name evidence="2" type="ORF">SAMN02745941_00636</name>
</gene>
<feature type="transmembrane region" description="Helical" evidence="1">
    <location>
        <begin position="64"/>
        <end position="82"/>
    </location>
</feature>
<keyword evidence="1" id="KW-1133">Transmembrane helix</keyword>
<sequence>MKKILIFTVIGFVLALTLNLWGTIGRFNNVEIITKIYIYYNSYIITITLASMIILLTYKHKEKVIPYFISSALILGVVNYIVMDLNNKYYYTFDKFDNVVAFILFTPLELFFIFVAYGFELLVLKMIKLVGNYYKRLG</sequence>
<dbReference type="EMBL" id="FQXU01000003">
    <property type="protein sequence ID" value="SHH66192.1"/>
    <property type="molecule type" value="Genomic_DNA"/>
</dbReference>
<reference evidence="2 3" key="1">
    <citation type="submission" date="2016-11" db="EMBL/GenBank/DDBJ databases">
        <authorList>
            <person name="Jaros S."/>
            <person name="Januszkiewicz K."/>
            <person name="Wedrychowicz H."/>
        </authorList>
    </citation>
    <scope>NUCLEOTIDE SEQUENCE [LARGE SCALE GENOMIC DNA]</scope>
    <source>
        <strain evidence="2 3">DSM 6191</strain>
    </source>
</reference>
<protein>
    <submittedName>
        <fullName evidence="2">Uncharacterized protein</fullName>
    </submittedName>
</protein>
<name>A0A1M5UT30_9CLOT</name>
<organism evidence="2 3">
    <name type="scientific">Clostridium intestinale DSM 6191</name>
    <dbReference type="NCBI Taxonomy" id="1121320"/>
    <lineage>
        <taxon>Bacteria</taxon>
        <taxon>Bacillati</taxon>
        <taxon>Bacillota</taxon>
        <taxon>Clostridia</taxon>
        <taxon>Eubacteriales</taxon>
        <taxon>Clostridiaceae</taxon>
        <taxon>Clostridium</taxon>
    </lineage>
</organism>
<keyword evidence="1" id="KW-0472">Membrane</keyword>